<dbReference type="EMBL" id="SGWQ01000006">
    <property type="protein sequence ID" value="RZS37065.1"/>
    <property type="molecule type" value="Genomic_DNA"/>
</dbReference>
<dbReference type="AlphaFoldDB" id="A0A4Q7KKQ6"/>
<dbReference type="InterPro" id="IPR003870">
    <property type="entry name" value="DUF222"/>
</dbReference>
<dbReference type="RefSeq" id="WP_130345659.1">
    <property type="nucleotide sequence ID" value="NZ_SGWQ01000006.1"/>
</dbReference>
<dbReference type="Pfam" id="PF02720">
    <property type="entry name" value="DUF222"/>
    <property type="match status" value="1"/>
</dbReference>
<proteinExistence type="predicted"/>
<evidence type="ECO:0000256" key="1">
    <source>
        <dbReference type="SAM" id="MobiDB-lite"/>
    </source>
</evidence>
<gene>
    <name evidence="3" type="ORF">EV193_106301</name>
</gene>
<feature type="compositionally biased region" description="Basic residues" evidence="1">
    <location>
        <begin position="402"/>
        <end position="411"/>
    </location>
</feature>
<feature type="region of interest" description="Disordered" evidence="1">
    <location>
        <begin position="380"/>
        <end position="419"/>
    </location>
</feature>
<keyword evidence="4" id="KW-1185">Reference proteome</keyword>
<accession>A0A4Q7KKQ6</accession>
<dbReference type="OrthoDB" id="5241234at2"/>
<dbReference type="Proteomes" id="UP000294257">
    <property type="component" value="Unassembled WGS sequence"/>
</dbReference>
<name>A0A4Q7KKQ6_9PSEU</name>
<sequence>MSWDAVLDAAPRVFGEPEFDFSDGPFTPDEASTVAELEIVERDKAALCADEVRLLAQYDQLRGGVENVSEEIGQALKWSPGHASHQVTMAEALVSRLPATLAALGRGVIDWAKARAMYEVTRPLSDEHAAQVEAAVLADPPDYYTPFQRKVRYWVNKVDPDGAEQRRQQRRKDRCVTFKQDDDGEAFLGIRGPVEQLYPAYVRIDQHARRLKQHGDTRSLNNLRFDVAVEHFCGENQSHIKTIVWVTVPHTTLLGVDDKPGELFGVDTLPAQVVRQLAADQKSTWRRILYDPPTGMITDVGRKRYPPAAMAENVRLRFRRCTHPGCDRPATRCHIDHTLRHTDHGRTCLCNLNPRCERHNLCKEKPGWQVEQPEPDVVITRSPLGHKTTVRAQPIADPARRPSSRSTRRSAARSAWPEF</sequence>
<evidence type="ECO:0000313" key="3">
    <source>
        <dbReference type="EMBL" id="RZS37065.1"/>
    </source>
</evidence>
<comment type="caution">
    <text evidence="3">The sequence shown here is derived from an EMBL/GenBank/DDBJ whole genome shotgun (WGS) entry which is preliminary data.</text>
</comment>
<reference evidence="3 4" key="1">
    <citation type="submission" date="2019-02" db="EMBL/GenBank/DDBJ databases">
        <title>Genomic Encyclopedia of Type Strains, Phase IV (KMG-IV): sequencing the most valuable type-strain genomes for metagenomic binning, comparative biology and taxonomic classification.</title>
        <authorList>
            <person name="Goeker M."/>
        </authorList>
    </citation>
    <scope>NUCLEOTIDE SEQUENCE [LARGE SCALE GENOMIC DNA]</scope>
    <source>
        <strain evidence="3 4">DSM 101727</strain>
    </source>
</reference>
<organism evidence="3 4">
    <name type="scientific">Herbihabitans rhizosphaerae</name>
    <dbReference type="NCBI Taxonomy" id="1872711"/>
    <lineage>
        <taxon>Bacteria</taxon>
        <taxon>Bacillati</taxon>
        <taxon>Actinomycetota</taxon>
        <taxon>Actinomycetes</taxon>
        <taxon>Pseudonocardiales</taxon>
        <taxon>Pseudonocardiaceae</taxon>
        <taxon>Herbihabitans</taxon>
    </lineage>
</organism>
<dbReference type="InterPro" id="IPR003615">
    <property type="entry name" value="HNH_nuc"/>
</dbReference>
<dbReference type="CDD" id="cd00085">
    <property type="entry name" value="HNHc"/>
    <property type="match status" value="1"/>
</dbReference>
<feature type="domain" description="DUF222" evidence="2">
    <location>
        <begin position="34"/>
        <end position="315"/>
    </location>
</feature>
<evidence type="ECO:0000313" key="4">
    <source>
        <dbReference type="Proteomes" id="UP000294257"/>
    </source>
</evidence>
<protein>
    <submittedName>
        <fullName evidence="3">Uncharacterized protein DUF222</fullName>
    </submittedName>
</protein>
<evidence type="ECO:0000259" key="2">
    <source>
        <dbReference type="Pfam" id="PF02720"/>
    </source>
</evidence>